<comment type="subcellular location">
    <subcellularLocation>
        <location evidence="1">Cell projection</location>
        <location evidence="1">Cilium</location>
    </subcellularLocation>
</comment>
<dbReference type="GO" id="GO:0036064">
    <property type="term" value="C:ciliary basal body"/>
    <property type="evidence" value="ECO:0007669"/>
    <property type="project" value="TreeGrafter"/>
</dbReference>
<evidence type="ECO:0000313" key="13">
    <source>
        <dbReference type="Proteomes" id="UP000245119"/>
    </source>
</evidence>
<dbReference type="Pfam" id="PF00637">
    <property type="entry name" value="Clathrin"/>
    <property type="match status" value="1"/>
</dbReference>
<dbReference type="FunFam" id="1.25.40.470:FF:000013">
    <property type="entry name" value="intraflagellar transport protein 172 homolog"/>
    <property type="match status" value="1"/>
</dbReference>
<keyword evidence="13" id="KW-1185">Reference proteome</keyword>
<proteinExistence type="inferred from homology"/>
<evidence type="ECO:0000256" key="3">
    <source>
        <dbReference type="ARBA" id="ARBA00022574"/>
    </source>
</evidence>
<dbReference type="InterPro" id="IPR055358">
    <property type="entry name" value="CHCR"/>
</dbReference>
<keyword evidence="3" id="KW-0853">WD repeat</keyword>
<dbReference type="Pfam" id="PF24762">
    <property type="entry name" value="TPR_IF140-IFT172"/>
    <property type="match status" value="1"/>
</dbReference>
<dbReference type="OrthoDB" id="2186662at2759"/>
<dbReference type="InterPro" id="IPR056168">
    <property type="entry name" value="TPR_IF140/IFT172/WDR19"/>
</dbReference>
<gene>
    <name evidence="12" type="ORF">C0Q70_16401</name>
</gene>
<dbReference type="InterPro" id="IPR056157">
    <property type="entry name" value="TPR_IFT80_172_dom"/>
</dbReference>
<dbReference type="GO" id="GO:0005930">
    <property type="term" value="C:axoneme"/>
    <property type="evidence" value="ECO:0007669"/>
    <property type="project" value="TreeGrafter"/>
</dbReference>
<dbReference type="PANTHER" id="PTHR15722:SF2">
    <property type="entry name" value="INTRAFLAGELLAR TRANSPORT PROTEIN 172 HOMOLOG"/>
    <property type="match status" value="1"/>
</dbReference>
<dbReference type="Gene3D" id="2.130.10.10">
    <property type="entry name" value="YVTN repeat-like/Quinoprotein amine dehydrogenase"/>
    <property type="match status" value="2"/>
</dbReference>
<keyword evidence="2" id="KW-0217">Developmental protein</keyword>
<comment type="similarity">
    <text evidence="8">Belongs to the IFT172 family.</text>
</comment>
<keyword evidence="6" id="KW-0969">Cilium</keyword>
<dbReference type="Gene3D" id="1.25.40.10">
    <property type="entry name" value="Tetratricopeptide repeat domain"/>
    <property type="match status" value="1"/>
</dbReference>
<evidence type="ECO:0000256" key="6">
    <source>
        <dbReference type="ARBA" id="ARBA00023069"/>
    </source>
</evidence>
<keyword evidence="5" id="KW-0802">TPR repeat</keyword>
<accession>A0A2T7NPP1</accession>
<dbReference type="InterPro" id="IPR036322">
    <property type="entry name" value="WD40_repeat_dom_sf"/>
</dbReference>
<evidence type="ECO:0000256" key="1">
    <source>
        <dbReference type="ARBA" id="ARBA00004138"/>
    </source>
</evidence>
<evidence type="ECO:0000313" key="12">
    <source>
        <dbReference type="EMBL" id="PVD23138.1"/>
    </source>
</evidence>
<name>A0A2T7NPP1_POMCA</name>
<evidence type="ECO:0000256" key="5">
    <source>
        <dbReference type="ARBA" id="ARBA00022803"/>
    </source>
</evidence>
<dbReference type="Pfam" id="PF00400">
    <property type="entry name" value="WD40"/>
    <property type="match status" value="2"/>
</dbReference>
<sequence>MQLKHTKTLLPPQEGAAKICAVAFSPNNHKLAVCTSDRVVLLYDEHGEKRDKFSLKPADAKYGKKSYTVKGLAFSPDSTKIAVGQTDNIIYVYKIGDDWSEKKVIVNKFVQQSAVTCLIWPPDQPIVFGLADGKVRSANTKTNKSSTIYNTDSYVVSLAHNPSGKGILSGHADGSIIRYFFDDEGSGDAQGKICTHPSPPYALAYSQTAILAAGCDKRIISYGRDGRSFQHFDYSREDDEHEFTVAVCNPSGQSVVIGSFDKLRLLNWSPRRQMWDEPKVKEISHLYTVTALAWKRDGSKVVAGTLCGGVEMFDCSLKKTIIRNKFEVTHVGLSQAIVRNMSNNQKVSVRSHYGYEIDEVRVMGHDRFLVVHTSDTLILGDLETAKLTEVPWHGSGNEKFYFENENVCMIFCPGELCLIEYGASEVLGSVRTEFMNPHLISVRLNERKQRGIGENKKMAYLIDLKTIAIMDLVTGLSIAQVGHDSKIDWLELNETGHKLLFRDNKFKLYLYDIQSQQKASILDYCSYVQGNIVEVGKNGGKTEVMVSEGPSNVSITLDEGLVEFGTAIDDGDYGRAVSFLETLESSPETEAMWKTLSKLSLEEKQLHIAERCYSALGNIAKARYLKETVRIAEEVEKQVGGNGFDHYKVRARLATFDKRFKDAESIYLEGNHVDEAIEMYQEMHMWDEAIEVAEAKMHPELETLRRNYYQWLMESGQEEAAGEVKERAGEYLAAISLYMKAGLPARAARLAASREELMSNSELISRIAGALIKSELYDRAGELYEKIKDYQRAMDCYKKGKDYRRAVDMARYAFPSDVVKLEEEFGDYLVSQKQLDAAINHYIEAGATSKAVEAAIASRQWAKAVQILELQDSDMASRYYKKIGDHYASVGEYESAEKFYVEAGCMREAVDMYNKAGMWEQAHKLAATYMKGEDVSSLYIAQARQLEEQGKFKDAERLYVAVEEPDLAITMYKKQRMYKDMVRLVKTYHKDLLQDTHLHLAKELEGEGNLRQAEHHFTEAGEWKAAVNMYRSQDLWDEAYRVAKAHGGQTAAKQVAYLWAKSLGGDSAVKLLNKFGLLDQAIDYATENCAFEFAFELARIAMKDKLPDIHLKYAMFLEDEGKFSEAEAEFIKASRPKEAVLMYVHNQDWGSAQRVAESHDPDSVSDVLVGQARYAFEEKEFAKAESFLLRAKRPELAIKFYRDSGMWQDALRVCKEYLPHKLQQLQDEYDHAMTTKSGKGAESMVNQAREWEASGEYARAVECYMKVTPSMVSDQNVLEKCWMKAGDLAIKFLGAQKAQTVVEAVGPRLGEIHKHSSAAELYLSLDMVKDAVDMFISGGDWNKAKRVAREMEPKLEPYVDERYKEFCRNQGKAEDLASVDVIGALDMYAEKGQWDRCIQMAEQQNSKVLHKYVALYATHLIKGGNTERALELYAKYGAPAQPQNYNIYKRIFTDMINRGDLNKPEAYKVWADLRDMLFDLCESFVKSAEVNSAQHEEFETMLLIAHYYCTRSAALTQKSLETIAGKLSVSLLRHTDVVPADKAFYEAGIICRNLEWENMAFVFLNRYLDISEAIEEGTLDLLDHSDFRETDIPFEIPLPEKPFLTSQQHEEIKEWVLAVSMDQKIEQVLRKDERGTYEASLIAPDTGIRSLPCVITGYPVLRNKMEFKNTNKVANKDDWNKFLMATKVSHSPELQDVLKFIGKWCGSTPNPSYSFGVES</sequence>
<evidence type="ECO:0000256" key="2">
    <source>
        <dbReference type="ARBA" id="ARBA00022473"/>
    </source>
</evidence>
<feature type="domain" description="IF140/IFT172/WDR19 TPR" evidence="11">
    <location>
        <begin position="922"/>
        <end position="1146"/>
    </location>
</feature>
<dbReference type="InterPro" id="IPR015943">
    <property type="entry name" value="WD40/YVTN_repeat-like_dom_sf"/>
</dbReference>
<organism evidence="12 13">
    <name type="scientific">Pomacea canaliculata</name>
    <name type="common">Golden apple snail</name>
    <dbReference type="NCBI Taxonomy" id="400727"/>
    <lineage>
        <taxon>Eukaryota</taxon>
        <taxon>Metazoa</taxon>
        <taxon>Spiralia</taxon>
        <taxon>Lophotrochozoa</taxon>
        <taxon>Mollusca</taxon>
        <taxon>Gastropoda</taxon>
        <taxon>Caenogastropoda</taxon>
        <taxon>Architaenioglossa</taxon>
        <taxon>Ampullarioidea</taxon>
        <taxon>Ampullariidae</taxon>
        <taxon>Pomacea</taxon>
    </lineage>
</organism>
<dbReference type="FunFam" id="1.25.40.470:FF:000008">
    <property type="entry name" value="Intraflagellar transport protein 172 homolog"/>
    <property type="match status" value="1"/>
</dbReference>
<dbReference type="EMBL" id="PZQS01000010">
    <property type="protein sequence ID" value="PVD23138.1"/>
    <property type="molecule type" value="Genomic_DNA"/>
</dbReference>
<dbReference type="FunFam" id="1.25.40.470:FF:000012">
    <property type="entry name" value="intraflagellar transport protein 172 homolog"/>
    <property type="match status" value="1"/>
</dbReference>
<dbReference type="Proteomes" id="UP000245119">
    <property type="component" value="Linkage Group LG10"/>
</dbReference>
<evidence type="ECO:0000256" key="4">
    <source>
        <dbReference type="ARBA" id="ARBA00022737"/>
    </source>
</evidence>
<dbReference type="STRING" id="400727.A0A2T7NPP1"/>
<evidence type="ECO:0000256" key="9">
    <source>
        <dbReference type="ARBA" id="ARBA00073483"/>
    </source>
</evidence>
<evidence type="ECO:0000256" key="8">
    <source>
        <dbReference type="ARBA" id="ARBA00038130"/>
    </source>
</evidence>
<dbReference type="InterPro" id="IPR011990">
    <property type="entry name" value="TPR-like_helical_dom_sf"/>
</dbReference>
<dbReference type="InterPro" id="IPR001680">
    <property type="entry name" value="WD40_rpt"/>
</dbReference>
<keyword evidence="4" id="KW-0677">Repeat</keyword>
<dbReference type="GO" id="GO:0042073">
    <property type="term" value="P:intraciliary transport"/>
    <property type="evidence" value="ECO:0007669"/>
    <property type="project" value="TreeGrafter"/>
</dbReference>
<dbReference type="FunFam" id="2.130.10.10:FF:002910">
    <property type="entry name" value="Predicted protein"/>
    <property type="match status" value="1"/>
</dbReference>
<dbReference type="SUPFAM" id="SSF48452">
    <property type="entry name" value="TPR-like"/>
    <property type="match status" value="2"/>
</dbReference>
<comment type="caution">
    <text evidence="12">The sequence shown here is derived from an EMBL/GenBank/DDBJ whole genome shotgun (WGS) entry which is preliminary data.</text>
</comment>
<reference evidence="12 13" key="1">
    <citation type="submission" date="2018-04" db="EMBL/GenBank/DDBJ databases">
        <title>The genome of golden apple snail Pomacea canaliculata provides insight into stress tolerance and invasive adaptation.</title>
        <authorList>
            <person name="Liu C."/>
            <person name="Liu B."/>
            <person name="Ren Y."/>
            <person name="Zhang Y."/>
            <person name="Wang H."/>
            <person name="Li S."/>
            <person name="Jiang F."/>
            <person name="Yin L."/>
            <person name="Zhang G."/>
            <person name="Qian W."/>
            <person name="Fan W."/>
        </authorList>
    </citation>
    <scope>NUCLEOTIDE SEQUENCE [LARGE SCALE GENOMIC DNA]</scope>
    <source>
        <strain evidence="12">SZHN2017</strain>
        <tissue evidence="12">Muscle</tissue>
    </source>
</reference>
<dbReference type="SMART" id="SM00320">
    <property type="entry name" value="WD40"/>
    <property type="match status" value="6"/>
</dbReference>
<dbReference type="SUPFAM" id="SSF50978">
    <property type="entry name" value="WD40 repeat-like"/>
    <property type="match status" value="2"/>
</dbReference>
<evidence type="ECO:0000259" key="11">
    <source>
        <dbReference type="Pfam" id="PF24762"/>
    </source>
</evidence>
<evidence type="ECO:0000259" key="10">
    <source>
        <dbReference type="Pfam" id="PF23387"/>
    </source>
</evidence>
<keyword evidence="7" id="KW-0966">Cell projection</keyword>
<dbReference type="Gene3D" id="1.25.40.470">
    <property type="match status" value="3"/>
</dbReference>
<dbReference type="PANTHER" id="PTHR15722">
    <property type="entry name" value="IFT140/172-RELATED"/>
    <property type="match status" value="1"/>
</dbReference>
<dbReference type="GO" id="GO:0030992">
    <property type="term" value="C:intraciliary transport particle B"/>
    <property type="evidence" value="ECO:0007669"/>
    <property type="project" value="TreeGrafter"/>
</dbReference>
<protein>
    <recommendedName>
        <fullName evidence="9">Intraflagellar transport protein 172 homolog</fullName>
    </recommendedName>
</protein>
<evidence type="ECO:0000256" key="7">
    <source>
        <dbReference type="ARBA" id="ARBA00023273"/>
    </source>
</evidence>
<dbReference type="Pfam" id="PF23387">
    <property type="entry name" value="TPR_IFT80_172"/>
    <property type="match status" value="1"/>
</dbReference>
<feature type="domain" description="IFT80/172/WDR35 TPR" evidence="10">
    <location>
        <begin position="592"/>
        <end position="721"/>
    </location>
</feature>